<gene>
    <name evidence="3" type="ORF">CFR75_05950</name>
</gene>
<sequence>MFVKDQQVRRKRDLHLNAGGGHQLFFSSSHSTITKRFRPSISWIRRTRKTSVHVVPSSSRVERVQGIVWHGLRATAASWLAEMGCTEREIMSITGHATAASVSVYVRHAEQKTHAVNAIAKFSARALDAREKARGVTSVFEKGEIK</sequence>
<dbReference type="Pfam" id="PF00589">
    <property type="entry name" value="Phage_integrase"/>
    <property type="match status" value="1"/>
</dbReference>
<name>A0A318PML5_KOMXY</name>
<dbReference type="InterPro" id="IPR002104">
    <property type="entry name" value="Integrase_catalytic"/>
</dbReference>
<evidence type="ECO:0000313" key="4">
    <source>
        <dbReference type="Proteomes" id="UP000248257"/>
    </source>
</evidence>
<evidence type="ECO:0000313" key="3">
    <source>
        <dbReference type="EMBL" id="PYD57363.1"/>
    </source>
</evidence>
<dbReference type="Gene3D" id="1.10.443.10">
    <property type="entry name" value="Intergrase catalytic core"/>
    <property type="match status" value="1"/>
</dbReference>
<keyword evidence="4" id="KW-1185">Reference proteome</keyword>
<evidence type="ECO:0000259" key="2">
    <source>
        <dbReference type="Pfam" id="PF00589"/>
    </source>
</evidence>
<feature type="domain" description="Tyr recombinase" evidence="2">
    <location>
        <begin position="65"/>
        <end position="111"/>
    </location>
</feature>
<dbReference type="EMBL" id="NKUC01000009">
    <property type="protein sequence ID" value="PYD57363.1"/>
    <property type="molecule type" value="Genomic_DNA"/>
</dbReference>
<keyword evidence="1" id="KW-0233">DNA recombination</keyword>
<dbReference type="InterPro" id="IPR013762">
    <property type="entry name" value="Integrase-like_cat_sf"/>
</dbReference>
<dbReference type="OrthoDB" id="7873969at2"/>
<proteinExistence type="predicted"/>
<reference evidence="3 4" key="1">
    <citation type="submission" date="2017-07" db="EMBL/GenBank/DDBJ databases">
        <title>A draft genome sequence of Komagataeibacter xylinus LMG 1515.</title>
        <authorList>
            <person name="Skraban J."/>
            <person name="Cleenwerck I."/>
            <person name="Vandamme P."/>
            <person name="Trcek J."/>
        </authorList>
    </citation>
    <scope>NUCLEOTIDE SEQUENCE [LARGE SCALE GENOMIC DNA]</scope>
    <source>
        <strain evidence="3 4">LMG 1515</strain>
    </source>
</reference>
<dbReference type="AlphaFoldDB" id="A0A318PML5"/>
<dbReference type="GO" id="GO:0003677">
    <property type="term" value="F:DNA binding"/>
    <property type="evidence" value="ECO:0007669"/>
    <property type="project" value="InterPro"/>
</dbReference>
<evidence type="ECO:0000256" key="1">
    <source>
        <dbReference type="ARBA" id="ARBA00023172"/>
    </source>
</evidence>
<dbReference type="GO" id="GO:0006310">
    <property type="term" value="P:DNA recombination"/>
    <property type="evidence" value="ECO:0007669"/>
    <property type="project" value="UniProtKB-KW"/>
</dbReference>
<accession>A0A318PML5</accession>
<dbReference type="InterPro" id="IPR011010">
    <property type="entry name" value="DNA_brk_join_enz"/>
</dbReference>
<dbReference type="Proteomes" id="UP000248257">
    <property type="component" value="Unassembled WGS sequence"/>
</dbReference>
<protein>
    <recommendedName>
        <fullName evidence="2">Tyr recombinase domain-containing protein</fullName>
    </recommendedName>
</protein>
<comment type="caution">
    <text evidence="3">The sequence shown here is derived from an EMBL/GenBank/DDBJ whole genome shotgun (WGS) entry which is preliminary data.</text>
</comment>
<dbReference type="GO" id="GO:0015074">
    <property type="term" value="P:DNA integration"/>
    <property type="evidence" value="ECO:0007669"/>
    <property type="project" value="InterPro"/>
</dbReference>
<dbReference type="SUPFAM" id="SSF56349">
    <property type="entry name" value="DNA breaking-rejoining enzymes"/>
    <property type="match status" value="1"/>
</dbReference>
<organism evidence="3 4">
    <name type="scientific">Komagataeibacter xylinus</name>
    <name type="common">Gluconacetobacter xylinus</name>
    <dbReference type="NCBI Taxonomy" id="28448"/>
    <lineage>
        <taxon>Bacteria</taxon>
        <taxon>Pseudomonadati</taxon>
        <taxon>Pseudomonadota</taxon>
        <taxon>Alphaproteobacteria</taxon>
        <taxon>Acetobacterales</taxon>
        <taxon>Acetobacteraceae</taxon>
        <taxon>Komagataeibacter</taxon>
    </lineage>
</organism>